<evidence type="ECO:0000313" key="1">
    <source>
        <dbReference type="EMBL" id="KAJ2811188.1"/>
    </source>
</evidence>
<evidence type="ECO:0000313" key="2">
    <source>
        <dbReference type="Proteomes" id="UP001140096"/>
    </source>
</evidence>
<gene>
    <name evidence="1" type="ORF">H4S07_002219</name>
</gene>
<keyword evidence="2" id="KW-1185">Reference proteome</keyword>
<name>A0ACC1LM66_9FUNG</name>
<dbReference type="EMBL" id="JANBUP010000509">
    <property type="protein sequence ID" value="KAJ2811188.1"/>
    <property type="molecule type" value="Genomic_DNA"/>
</dbReference>
<dbReference type="Proteomes" id="UP001140096">
    <property type="component" value="Unassembled WGS sequence"/>
</dbReference>
<accession>A0ACC1LM66</accession>
<sequence length="245" mass="27153">MPKKFTGANSKVTAAAEKKAAVKAEKDSKTRKEKEAQVDSTWREGAKDTSKQKEADAKRAEKEARRREAQLQLEAETKELARSQAAKTGPPKLAPKKKPAAPTTPSFSDEPAPAPVVVVQSDEPVESFAAHNIDDALDLIHAMAAPEDDKAPVSRHDAIAPLVDRHPERRARAAYHLYEEREIDRLKAENPGLRLTQIKDLIYKAWQKSPENPLNQAQIAHNASQAEVMAVIKTQKKALKDRLRV</sequence>
<reference evidence="1" key="1">
    <citation type="submission" date="2022-07" db="EMBL/GenBank/DDBJ databases">
        <title>Phylogenomic reconstructions and comparative analyses of Kickxellomycotina fungi.</title>
        <authorList>
            <person name="Reynolds N.K."/>
            <person name="Stajich J.E."/>
            <person name="Barry K."/>
            <person name="Grigoriev I.V."/>
            <person name="Crous P."/>
            <person name="Smith M.E."/>
        </authorList>
    </citation>
    <scope>NUCLEOTIDE SEQUENCE</scope>
    <source>
        <strain evidence="1">CBS 102833</strain>
    </source>
</reference>
<organism evidence="1 2">
    <name type="scientific">Coemansia furcata</name>
    <dbReference type="NCBI Taxonomy" id="417177"/>
    <lineage>
        <taxon>Eukaryota</taxon>
        <taxon>Fungi</taxon>
        <taxon>Fungi incertae sedis</taxon>
        <taxon>Zoopagomycota</taxon>
        <taxon>Kickxellomycotina</taxon>
        <taxon>Kickxellomycetes</taxon>
        <taxon>Kickxellales</taxon>
        <taxon>Kickxellaceae</taxon>
        <taxon>Coemansia</taxon>
    </lineage>
</organism>
<comment type="caution">
    <text evidence="1">The sequence shown here is derived from an EMBL/GenBank/DDBJ whole genome shotgun (WGS) entry which is preliminary data.</text>
</comment>
<protein>
    <submittedName>
        <fullName evidence="1">Uncharacterized protein</fullName>
    </submittedName>
</protein>
<proteinExistence type="predicted"/>